<feature type="domain" description="26S proteasome regulatory subunit RPN7/PSMD6 C-terminal helix" evidence="1">
    <location>
        <begin position="29"/>
        <end position="51"/>
    </location>
</feature>
<protein>
    <submittedName>
        <fullName evidence="3">Inositol monophosphatase</fullName>
    </submittedName>
</protein>
<sequence length="53" mass="5910">FISSGALNVRIDAVKGVVEMGQMDGKNQQYKKLLHDGDILLNRVQKLSRVINV</sequence>
<evidence type="ECO:0000259" key="1">
    <source>
        <dbReference type="Pfam" id="PF21154"/>
    </source>
</evidence>
<evidence type="ECO:0000313" key="3">
    <source>
        <dbReference type="WBParaSite" id="GPLIN_001578300"/>
    </source>
</evidence>
<dbReference type="PANTHER" id="PTHR14145:SF1">
    <property type="entry name" value="26S PROTEASOME NON-ATPASE REGULATORY SUBUNIT 6"/>
    <property type="match status" value="1"/>
</dbReference>
<dbReference type="WBParaSite" id="GPLIN_001578300">
    <property type="protein sequence ID" value="GPLIN_001578300"/>
    <property type="gene ID" value="GPLIN_001578300"/>
</dbReference>
<dbReference type="PANTHER" id="PTHR14145">
    <property type="entry name" value="26S PROTESOME SUBUNIT 6"/>
    <property type="match status" value="1"/>
</dbReference>
<evidence type="ECO:0000313" key="2">
    <source>
        <dbReference type="Proteomes" id="UP000050741"/>
    </source>
</evidence>
<dbReference type="AlphaFoldDB" id="A0A183CSC5"/>
<reference evidence="2" key="1">
    <citation type="submission" date="2013-12" db="EMBL/GenBank/DDBJ databases">
        <authorList>
            <person name="Aslett M."/>
        </authorList>
    </citation>
    <scope>NUCLEOTIDE SEQUENCE [LARGE SCALE GENOMIC DNA]</scope>
    <source>
        <strain evidence="2">Lindley</strain>
    </source>
</reference>
<dbReference type="Pfam" id="PF21154">
    <property type="entry name" value="RPN7_PSMD6_C"/>
    <property type="match status" value="1"/>
</dbReference>
<keyword evidence="2" id="KW-1185">Reference proteome</keyword>
<name>A0A183CSC5_GLOPA</name>
<accession>A0A183CSC5</accession>
<reference evidence="2" key="2">
    <citation type="submission" date="2014-05" db="EMBL/GenBank/DDBJ databases">
        <title>The genome and life-stage specific transcriptomes of Globodera pallida elucidate key aspects of plant parasitism by a cyst nematode.</title>
        <authorList>
            <person name="Cotton J.A."/>
            <person name="Lilley C.J."/>
            <person name="Jones L.M."/>
            <person name="Kikuchi T."/>
            <person name="Reid A.J."/>
            <person name="Thorpe P."/>
            <person name="Tsai I.J."/>
            <person name="Beasley H."/>
            <person name="Blok V."/>
            <person name="Cock P.J.A."/>
            <person name="Van den Akker S.E."/>
            <person name="Holroyd N."/>
            <person name="Hunt M."/>
            <person name="Mantelin S."/>
            <person name="Naghra H."/>
            <person name="Pain A."/>
            <person name="Palomares-Rius J.E."/>
            <person name="Zarowiecki M."/>
            <person name="Berriman M."/>
            <person name="Jones J.T."/>
            <person name="Urwin P.E."/>
        </authorList>
    </citation>
    <scope>NUCLEOTIDE SEQUENCE [LARGE SCALE GENOMIC DNA]</scope>
    <source>
        <strain evidence="2">Lindley</strain>
    </source>
</reference>
<dbReference type="GO" id="GO:0043161">
    <property type="term" value="P:proteasome-mediated ubiquitin-dependent protein catabolic process"/>
    <property type="evidence" value="ECO:0007669"/>
    <property type="project" value="TreeGrafter"/>
</dbReference>
<dbReference type="InterPro" id="IPR019585">
    <property type="entry name" value="Rpn7/CSN1"/>
</dbReference>
<proteinExistence type="predicted"/>
<dbReference type="Proteomes" id="UP000050741">
    <property type="component" value="Unassembled WGS sequence"/>
</dbReference>
<organism evidence="2 3">
    <name type="scientific">Globodera pallida</name>
    <name type="common">Potato cyst nematode worm</name>
    <name type="synonym">Heterodera pallida</name>
    <dbReference type="NCBI Taxonomy" id="36090"/>
    <lineage>
        <taxon>Eukaryota</taxon>
        <taxon>Metazoa</taxon>
        <taxon>Ecdysozoa</taxon>
        <taxon>Nematoda</taxon>
        <taxon>Chromadorea</taxon>
        <taxon>Rhabditida</taxon>
        <taxon>Tylenchina</taxon>
        <taxon>Tylenchomorpha</taxon>
        <taxon>Tylenchoidea</taxon>
        <taxon>Heteroderidae</taxon>
        <taxon>Heteroderinae</taxon>
        <taxon>Globodera</taxon>
    </lineage>
</organism>
<reference evidence="3" key="3">
    <citation type="submission" date="2016-06" db="UniProtKB">
        <authorList>
            <consortium name="WormBaseParasite"/>
        </authorList>
    </citation>
    <scope>IDENTIFICATION</scope>
</reference>
<dbReference type="InterPro" id="IPR049549">
    <property type="entry name" value="RPN7_PSMD6_C"/>
</dbReference>
<dbReference type="GO" id="GO:0005838">
    <property type="term" value="C:proteasome regulatory particle"/>
    <property type="evidence" value="ECO:0007669"/>
    <property type="project" value="TreeGrafter"/>
</dbReference>